<feature type="repeat" description="WD" evidence="8">
    <location>
        <begin position="400"/>
        <end position="431"/>
    </location>
</feature>
<evidence type="ECO:0000256" key="6">
    <source>
        <dbReference type="ARBA" id="ARBA00025498"/>
    </source>
</evidence>
<dbReference type="CDD" id="cd00200">
    <property type="entry name" value="WD40"/>
    <property type="match status" value="1"/>
</dbReference>
<dbReference type="UniPathway" id="UPA00378"/>
<dbReference type="InterPro" id="IPR036322">
    <property type="entry name" value="WD40_repeat_dom_sf"/>
</dbReference>
<evidence type="ECO:0000313" key="14">
    <source>
        <dbReference type="EMBL" id="OBZ75984.1"/>
    </source>
</evidence>
<keyword evidence="5 9" id="KW-0539">Nucleus</keyword>
<evidence type="ECO:0000256" key="11">
    <source>
        <dbReference type="SAM" id="Phobius"/>
    </source>
</evidence>
<name>A0A1C7MLW4_GRIFR</name>
<comment type="subcellular location">
    <subcellularLocation>
        <location evidence="1 9">Nucleus</location>
    </subcellularLocation>
</comment>
<dbReference type="InterPro" id="IPR055459">
    <property type="entry name" value="OST48_MD"/>
</dbReference>
<dbReference type="PRINTS" id="PR00320">
    <property type="entry name" value="GPROTEINBRPT"/>
</dbReference>
<evidence type="ECO:0000256" key="1">
    <source>
        <dbReference type="ARBA" id="ARBA00004123"/>
    </source>
</evidence>
<keyword evidence="11" id="KW-1133">Transmembrane helix</keyword>
<dbReference type="GO" id="GO:0031124">
    <property type="term" value="P:mRNA 3'-end processing"/>
    <property type="evidence" value="ECO:0007669"/>
    <property type="project" value="UniProtKB-UniRule"/>
</dbReference>
<dbReference type="Pfam" id="PF00400">
    <property type="entry name" value="WD40"/>
    <property type="match status" value="6"/>
</dbReference>
<dbReference type="SUPFAM" id="SSF50978">
    <property type="entry name" value="WD40 repeat-like"/>
    <property type="match status" value="1"/>
</dbReference>
<feature type="repeat" description="WD" evidence="8">
    <location>
        <begin position="344"/>
        <end position="385"/>
    </location>
</feature>
<feature type="domain" description="OST48 N-terminal" evidence="12">
    <location>
        <begin position="598"/>
        <end position="778"/>
    </location>
</feature>
<dbReference type="FunFam" id="2.130.10.10:FF:000069">
    <property type="entry name" value="WD repeat domain 33"/>
    <property type="match status" value="1"/>
</dbReference>
<evidence type="ECO:0000259" key="12">
    <source>
        <dbReference type="Pfam" id="PF03345"/>
    </source>
</evidence>
<dbReference type="InterPro" id="IPR001680">
    <property type="entry name" value="WD40_rpt"/>
</dbReference>
<feature type="repeat" description="WD" evidence="8">
    <location>
        <begin position="302"/>
        <end position="343"/>
    </location>
</feature>
<evidence type="ECO:0000256" key="7">
    <source>
        <dbReference type="ARBA" id="ARBA00026154"/>
    </source>
</evidence>
<feature type="compositionally biased region" description="Polar residues" evidence="10">
    <location>
        <begin position="497"/>
        <end position="510"/>
    </location>
</feature>
<evidence type="ECO:0000256" key="9">
    <source>
        <dbReference type="RuleBase" id="RU369034"/>
    </source>
</evidence>
<dbReference type="PANTHER" id="PTHR22836">
    <property type="entry name" value="WD40 REPEAT PROTEIN"/>
    <property type="match status" value="1"/>
</dbReference>
<evidence type="ECO:0000256" key="2">
    <source>
        <dbReference type="ARBA" id="ARBA00022574"/>
    </source>
</evidence>
<evidence type="ECO:0000256" key="8">
    <source>
        <dbReference type="PROSITE-ProRule" id="PRU00221"/>
    </source>
</evidence>
<dbReference type="EMBL" id="LUGG01000004">
    <property type="protein sequence ID" value="OBZ75984.1"/>
    <property type="molecule type" value="Genomic_DNA"/>
</dbReference>
<keyword evidence="11" id="KW-0812">Transmembrane</keyword>
<dbReference type="InterPro" id="IPR045245">
    <property type="entry name" value="Pfs2-like"/>
</dbReference>
<sequence>MSSSNPLPILLPLNAIPPPDAGRIGWTSRRDLSVPNLPPVEDASTQQQDIARQLVDGKSLKKVRPRRTVDYGGGLGRWALPGDAAAKIASELHICTSSEAGPSIYHRSSPSEGIPGQCVNIIMHQVRAYFNQQNKMSRKLRHAILQWTPEGRRILTGSTSGEFTLWNGLTFNFETILQAHDTAVRAFQFTHSGAYLASADQSGIIKYFQPNMNNLTAWTGHREAIRGLSFSPDDGRFATASDDSTIRIWSFEESRGERTLTGHGWDVKCVEWHPTKGLLVSGSKDNMIKFWDPRTGTVLSTLHYHKNTVQALAWSPNGNLVASASRDQTVRVFDIRAMKELRLLKGHKKEVCSIAWHPFHPLLVSGGSEGAILHWDLSSSTEPEVTQSASHQPGPRATLSQAHDSNVWSLAYHPLGHLLVSASNDHTTRFWCRERPGDAASVFSGGGEKPPEVTDMAGQEEDEEAMVPGIGFGGGAGGGGGWWGKDEDGGEGAGAIQQSNSYDSRHSSYAQRDMNDDFIPGIGSFDGPSSGPVAGRQSGPLPSQEDMFGSGDGEEWGRGGRGGGRNRWGPPGRRGSDGQSRDVVYVYDHSAIQKFVCMSLISLLSKNTNLLLALSTKQTPLTSLASEFSLILPPPGTPLISHFPERDTPATVIPVNVPRSNPVLTPKLPPVWFSGVPHAFASNPLLVPILNAPSESFAADSDRDSGADAIIEATEKGGEGLWAGSQLGLVTGFQTLGGARATWVGGVELFTDEFAQKEISKGVKSGNEQFAADVAAWTFQESLVLRIDSVEHHRVNEMTHRKCLLDVYLQVQPKTSTWEPYSGIQDMQLEFTMLDPHIRTALLPAPGQPGKYSVTFRVPDRHGVFKFVIDYKRKGTTVVPVVPPRHDEYPRFLSAAWPYYAGAISTSVGFVLFAALWLAGDDRESKKGKGSKSE</sequence>
<dbReference type="Pfam" id="PF23358">
    <property type="entry name" value="OST48_MD"/>
    <property type="match status" value="1"/>
</dbReference>
<dbReference type="STRING" id="5627.A0A1C7MLW4"/>
<feature type="repeat" description="WD" evidence="8">
    <location>
        <begin position="218"/>
        <end position="259"/>
    </location>
</feature>
<keyword evidence="3 9" id="KW-0507">mRNA processing</keyword>
<feature type="repeat" description="WD" evidence="8">
    <location>
        <begin position="260"/>
        <end position="301"/>
    </location>
</feature>
<keyword evidence="15" id="KW-1185">Reference proteome</keyword>
<dbReference type="OrthoDB" id="16717at2759"/>
<comment type="caution">
    <text evidence="14">The sequence shown here is derived from an EMBL/GenBank/DDBJ whole genome shotgun (WGS) entry which is preliminary data.</text>
</comment>
<dbReference type="Pfam" id="PF03345">
    <property type="entry name" value="OST48_N"/>
    <property type="match status" value="1"/>
</dbReference>
<feature type="domain" description="OST48 middle" evidence="13">
    <location>
        <begin position="814"/>
        <end position="919"/>
    </location>
</feature>
<evidence type="ECO:0000313" key="15">
    <source>
        <dbReference type="Proteomes" id="UP000092993"/>
    </source>
</evidence>
<reference evidence="14 15" key="1">
    <citation type="submission" date="2016-03" db="EMBL/GenBank/DDBJ databases">
        <title>Whole genome sequencing of Grifola frondosa 9006-11.</title>
        <authorList>
            <person name="Min B."/>
            <person name="Park H."/>
            <person name="Kim J.-G."/>
            <person name="Cho H."/>
            <person name="Oh Y.-L."/>
            <person name="Kong W.-S."/>
            <person name="Choi I.-G."/>
        </authorList>
    </citation>
    <scope>NUCLEOTIDE SEQUENCE [LARGE SCALE GENOMIC DNA]</scope>
    <source>
        <strain evidence="14 15">9006-11</strain>
    </source>
</reference>
<dbReference type="PANTHER" id="PTHR22836:SF0">
    <property type="entry name" value="PRE-MRNA 3' END PROCESSING PROTEIN WDR33"/>
    <property type="match status" value="1"/>
</dbReference>
<dbReference type="AlphaFoldDB" id="A0A1C7MLW4"/>
<dbReference type="SMART" id="SM00320">
    <property type="entry name" value="WD40"/>
    <property type="match status" value="7"/>
</dbReference>
<keyword evidence="2 8" id="KW-0853">WD repeat</keyword>
<gene>
    <name evidence="14" type="primary">pfs2</name>
    <name evidence="14" type="ORF">A0H81_04893</name>
</gene>
<dbReference type="GO" id="GO:0005847">
    <property type="term" value="C:mRNA cleavage and polyadenylation specificity factor complex"/>
    <property type="evidence" value="ECO:0007669"/>
    <property type="project" value="TreeGrafter"/>
</dbReference>
<evidence type="ECO:0000256" key="3">
    <source>
        <dbReference type="ARBA" id="ARBA00022664"/>
    </source>
</evidence>
<evidence type="ECO:0000256" key="5">
    <source>
        <dbReference type="ARBA" id="ARBA00023242"/>
    </source>
</evidence>
<keyword evidence="4" id="KW-0677">Repeat</keyword>
<dbReference type="PROSITE" id="PS50294">
    <property type="entry name" value="WD_REPEATS_REGION"/>
    <property type="match status" value="5"/>
</dbReference>
<feature type="transmembrane region" description="Helical" evidence="11">
    <location>
        <begin position="897"/>
        <end position="919"/>
    </location>
</feature>
<proteinExistence type="predicted"/>
<organism evidence="14 15">
    <name type="scientific">Grifola frondosa</name>
    <name type="common">Maitake</name>
    <name type="synonym">Polyporus frondosus</name>
    <dbReference type="NCBI Taxonomy" id="5627"/>
    <lineage>
        <taxon>Eukaryota</taxon>
        <taxon>Fungi</taxon>
        <taxon>Dikarya</taxon>
        <taxon>Basidiomycota</taxon>
        <taxon>Agaricomycotina</taxon>
        <taxon>Agaricomycetes</taxon>
        <taxon>Polyporales</taxon>
        <taxon>Grifolaceae</taxon>
        <taxon>Grifola</taxon>
    </lineage>
</organism>
<feature type="region of interest" description="Disordered" evidence="10">
    <location>
        <begin position="482"/>
        <end position="579"/>
    </location>
</feature>
<dbReference type="Proteomes" id="UP000092993">
    <property type="component" value="Unassembled WGS sequence"/>
</dbReference>
<dbReference type="InterPro" id="IPR020472">
    <property type="entry name" value="WD40_PAC1"/>
</dbReference>
<keyword evidence="11" id="KW-0472">Membrane</keyword>
<evidence type="ECO:0000256" key="4">
    <source>
        <dbReference type="ARBA" id="ARBA00022737"/>
    </source>
</evidence>
<evidence type="ECO:0000259" key="13">
    <source>
        <dbReference type="Pfam" id="PF23358"/>
    </source>
</evidence>
<evidence type="ECO:0000256" key="10">
    <source>
        <dbReference type="SAM" id="MobiDB-lite"/>
    </source>
</evidence>
<dbReference type="InterPro" id="IPR055457">
    <property type="entry name" value="OST48_N"/>
</dbReference>
<dbReference type="Gene3D" id="2.130.10.10">
    <property type="entry name" value="YVTN repeat-like/Quinoprotein amine dehydrogenase"/>
    <property type="match status" value="2"/>
</dbReference>
<dbReference type="InterPro" id="IPR015943">
    <property type="entry name" value="WD40/YVTN_repeat-like_dom_sf"/>
</dbReference>
<comment type="function">
    <text evidence="6">Required for 3'-end cleavage and polyadenylation of pre-mRNAs. Also involved in chromosome segregation where it has a role in chromosome attachment to the mitotic spindle.</text>
</comment>
<accession>A0A1C7MLW4</accession>
<dbReference type="PROSITE" id="PS50082">
    <property type="entry name" value="WD_REPEATS_2"/>
    <property type="match status" value="5"/>
</dbReference>
<protein>
    <recommendedName>
        <fullName evidence="7 9">Polyadenylation factor subunit 2</fullName>
    </recommendedName>
</protein>